<keyword evidence="9" id="KW-0325">Glycoprotein</keyword>
<dbReference type="KEGG" id="lak:106173735"/>
<evidence type="ECO:0000256" key="11">
    <source>
        <dbReference type="SAM" id="Phobius"/>
    </source>
</evidence>
<evidence type="ECO:0000256" key="4">
    <source>
        <dbReference type="ARBA" id="ARBA00022679"/>
    </source>
</evidence>
<dbReference type="GeneID" id="106173735"/>
<dbReference type="InParanoid" id="A0A1S3JJV3"/>
<evidence type="ECO:0000256" key="7">
    <source>
        <dbReference type="ARBA" id="ARBA00022989"/>
    </source>
</evidence>
<evidence type="ECO:0000256" key="10">
    <source>
        <dbReference type="ARBA" id="ARBA00038150"/>
    </source>
</evidence>
<sequence length="488" mass="57373">MRRLCYMVRNHLGRSILSVCRLISHPSEFFSEARQMLEAARHTNLRKLQALFACLCIFSVFSFVLVYYLAYHGCDSHVLVSVTCDWVITSMIKHEMVDLRIPVSSTAMIDCEPLFNRDAGLMGQIKSYMMSNHKRAATPYFYIKATENCQIFRKEMGYNGMATLSTQEEKDFPLAFSIMTYKDIEQVERLLRMLYRPQNYYCIHVDMKSSYTFYRALLGIASCFSNVFVASKRVDVAWGEYTVLEGDLVCMRDLLTYTKWKYIINLTGQEFPLKTNAEMVKILKVFNGANNLEATVRKRDMSRINYHYDGIERTTVRKSPPPHNITAVKGSVHILASRGYVDYIINSKIANDFLEWVKDTGYPDETFFSTMNHNPHLKVPGSYLGEPETNPKIYPFLARYKLWRYERDSWRCGGYWQRSICVYGLSDLRHLISRKEFFANKFELDYEYVAFDCMEEYIFNLAREHRYRPQKINISYYENLPFYKNVIL</sequence>
<keyword evidence="5 11" id="KW-0812">Transmembrane</keyword>
<organism evidence="12 13">
    <name type="scientific">Lingula anatina</name>
    <name type="common">Brachiopod</name>
    <name type="synonym">Lingula unguis</name>
    <dbReference type="NCBI Taxonomy" id="7574"/>
    <lineage>
        <taxon>Eukaryota</taxon>
        <taxon>Metazoa</taxon>
        <taxon>Spiralia</taxon>
        <taxon>Lophotrochozoa</taxon>
        <taxon>Brachiopoda</taxon>
        <taxon>Linguliformea</taxon>
        <taxon>Lingulata</taxon>
        <taxon>Lingulida</taxon>
        <taxon>Linguloidea</taxon>
        <taxon>Lingulidae</taxon>
        <taxon>Lingula</taxon>
    </lineage>
</organism>
<keyword evidence="12" id="KW-1185">Reference proteome</keyword>
<evidence type="ECO:0000256" key="8">
    <source>
        <dbReference type="ARBA" id="ARBA00023136"/>
    </source>
</evidence>
<gene>
    <name evidence="13" type="primary">LOC106173735</name>
</gene>
<dbReference type="Pfam" id="PF02485">
    <property type="entry name" value="Branch"/>
    <property type="match status" value="1"/>
</dbReference>
<dbReference type="AlphaFoldDB" id="A0A1S3JJV3"/>
<protein>
    <submittedName>
        <fullName evidence="13">Beta-1,3-galactosyl-O-glycosyl-glycoprotein beta-1,6-N-acetylglucosaminyltransferase 4</fullName>
    </submittedName>
</protein>
<keyword evidence="7 11" id="KW-1133">Transmembrane helix</keyword>
<evidence type="ECO:0000256" key="5">
    <source>
        <dbReference type="ARBA" id="ARBA00022692"/>
    </source>
</evidence>
<dbReference type="PANTHER" id="PTHR19297">
    <property type="entry name" value="GLYCOSYLTRANSFERASE 14 FAMILY MEMBER"/>
    <property type="match status" value="1"/>
</dbReference>
<evidence type="ECO:0000313" key="13">
    <source>
        <dbReference type="RefSeq" id="XP_013410416.1"/>
    </source>
</evidence>
<dbReference type="GO" id="GO:0008375">
    <property type="term" value="F:acetylglucosaminyltransferase activity"/>
    <property type="evidence" value="ECO:0007669"/>
    <property type="project" value="TreeGrafter"/>
</dbReference>
<proteinExistence type="inferred from homology"/>
<dbReference type="Proteomes" id="UP000085678">
    <property type="component" value="Unplaced"/>
</dbReference>
<reference evidence="13" key="1">
    <citation type="submission" date="2025-08" db="UniProtKB">
        <authorList>
            <consortium name="RefSeq"/>
        </authorList>
    </citation>
    <scope>IDENTIFICATION</scope>
    <source>
        <tissue evidence="13">Gonads</tissue>
    </source>
</reference>
<comment type="subcellular location">
    <subcellularLocation>
        <location evidence="1">Membrane</location>
        <topology evidence="1">Single-pass type II membrane protein</topology>
    </subcellularLocation>
</comment>
<dbReference type="RefSeq" id="XP_013410416.1">
    <property type="nucleotide sequence ID" value="XM_013554962.1"/>
</dbReference>
<evidence type="ECO:0000256" key="1">
    <source>
        <dbReference type="ARBA" id="ARBA00004606"/>
    </source>
</evidence>
<keyword evidence="8 11" id="KW-0472">Membrane</keyword>
<dbReference type="STRING" id="7574.A0A1S3JJV3"/>
<dbReference type="GO" id="GO:0016020">
    <property type="term" value="C:membrane"/>
    <property type="evidence" value="ECO:0007669"/>
    <property type="project" value="UniProtKB-SubCell"/>
</dbReference>
<comment type="pathway">
    <text evidence="2">Protein modification; protein glycosylation.</text>
</comment>
<dbReference type="InterPro" id="IPR003406">
    <property type="entry name" value="Glyco_trans_14"/>
</dbReference>
<keyword evidence="6" id="KW-0735">Signal-anchor</keyword>
<accession>A0A1S3JJV3</accession>
<dbReference type="OrthoDB" id="2019572at2759"/>
<name>A0A1S3JJV3_LINAN</name>
<evidence type="ECO:0000256" key="2">
    <source>
        <dbReference type="ARBA" id="ARBA00004922"/>
    </source>
</evidence>
<comment type="similarity">
    <text evidence="10">Belongs to the glycosyltransferase 14 family.</text>
</comment>
<keyword evidence="3" id="KW-0328">Glycosyltransferase</keyword>
<feature type="transmembrane region" description="Helical" evidence="11">
    <location>
        <begin position="50"/>
        <end position="70"/>
    </location>
</feature>
<dbReference type="PANTHER" id="PTHR19297:SF191">
    <property type="entry name" value="PROTEIN XYLOSYLTRANSFERASE"/>
    <property type="match status" value="1"/>
</dbReference>
<evidence type="ECO:0000313" key="12">
    <source>
        <dbReference type="Proteomes" id="UP000085678"/>
    </source>
</evidence>
<keyword evidence="4" id="KW-0808">Transferase</keyword>
<evidence type="ECO:0000256" key="9">
    <source>
        <dbReference type="ARBA" id="ARBA00023180"/>
    </source>
</evidence>
<evidence type="ECO:0000256" key="3">
    <source>
        <dbReference type="ARBA" id="ARBA00022676"/>
    </source>
</evidence>
<evidence type="ECO:0000256" key="6">
    <source>
        <dbReference type="ARBA" id="ARBA00022968"/>
    </source>
</evidence>